<comment type="similarity">
    <text evidence="2 10">Belongs to the disproportionating enzyme family.</text>
</comment>
<protein>
    <recommendedName>
        <fullName evidence="4 10">4-alpha-glucanotransferase</fullName>
        <ecNumber evidence="3 10">2.4.1.25</ecNumber>
    </recommendedName>
    <alternativeName>
        <fullName evidence="8 10">Amylomaltase</fullName>
    </alternativeName>
    <alternativeName>
        <fullName evidence="9 10">Disproportionating enzyme</fullName>
    </alternativeName>
</protein>
<dbReference type="EMBL" id="JAJEQW010000016">
    <property type="protein sequence ID" value="MCC2243169.1"/>
    <property type="molecule type" value="Genomic_DNA"/>
</dbReference>
<gene>
    <name evidence="11" type="primary">malQ</name>
    <name evidence="11" type="ORF">LKD47_12870</name>
</gene>
<accession>A0AAW4WIJ4</accession>
<dbReference type="PANTHER" id="PTHR32438:SF5">
    <property type="entry name" value="4-ALPHA-GLUCANOTRANSFERASE DPE1, CHLOROPLASTIC_AMYLOPLASTIC"/>
    <property type="match status" value="1"/>
</dbReference>
<comment type="caution">
    <text evidence="11">The sequence shown here is derived from an EMBL/GenBank/DDBJ whole genome shotgun (WGS) entry which is preliminary data.</text>
</comment>
<sequence length="496" mass="57436">MEAKRLTRGAGILMAITSLPSDYGIGTLGDAAFNFVDLLVDLKQRYWQILPIGPTSFGDSPYQSISAFAGNPYLIDLDDLVRDGLLMESEIRSYNWGADEKDVDYANLFENRFQILKKAFERFDTAKPSFRKFEEDNDCWLADYALFMAVKGKENNREWMAWEPGIRNRTQEALQEYTELLKEEILFWKFCQYKFYEQWKFLKQYANTRGIQIIGDIPLYMAMDSADVWADRKLFLLEEDGSQQHVAGSPPDNFSEEGQKWGNPVYDYSYMEEHQFDWWRHRIEKNAALYDVIRIDHFLGVVRYYTIPFQEKDCCNGKWNKGPGKKLTDVMEESAGDCRIIADNAGSAIAGSRKLLARIGWPGSKILMFAFDGNTGNENLPHNFEENNIVVYTGTHDNDTVVGYFRDKTEYELAYLYEYLNIGSKEEIPDALIRLAYSSIADVVIIPMQDILQLGNEARMNQPSTVGQNWKWRVGKDTLSEERRAWIRTIAAVYRR</sequence>
<dbReference type="AlphaFoldDB" id="A0AAW4WIJ4"/>
<evidence type="ECO:0000256" key="10">
    <source>
        <dbReference type="RuleBase" id="RU361207"/>
    </source>
</evidence>
<name>A0AAW4WIJ4_9FIRM</name>
<dbReference type="Gene3D" id="3.20.20.80">
    <property type="entry name" value="Glycosidases"/>
    <property type="match status" value="1"/>
</dbReference>
<reference evidence="11" key="1">
    <citation type="submission" date="2021-10" db="EMBL/GenBank/DDBJ databases">
        <title>Anaerobic single-cell dispensing facilitates the cultivation of human gut bacteria.</title>
        <authorList>
            <person name="Afrizal A."/>
        </authorList>
    </citation>
    <scope>NUCLEOTIDE SEQUENCE</scope>
    <source>
        <strain evidence="11">CLA-AA-H204</strain>
    </source>
</reference>
<dbReference type="EC" id="2.4.1.25" evidence="3 10"/>
<dbReference type="Proteomes" id="UP001198893">
    <property type="component" value="Unassembled WGS sequence"/>
</dbReference>
<dbReference type="InterPro" id="IPR003385">
    <property type="entry name" value="Glyco_hydro_77"/>
</dbReference>
<dbReference type="SUPFAM" id="SSF51445">
    <property type="entry name" value="(Trans)glycosidases"/>
    <property type="match status" value="1"/>
</dbReference>
<evidence type="ECO:0000256" key="9">
    <source>
        <dbReference type="ARBA" id="ARBA00031501"/>
    </source>
</evidence>
<dbReference type="NCBIfam" id="NF011080">
    <property type="entry name" value="PRK14508.1-3"/>
    <property type="match status" value="1"/>
</dbReference>
<evidence type="ECO:0000256" key="6">
    <source>
        <dbReference type="ARBA" id="ARBA00022679"/>
    </source>
</evidence>
<evidence type="ECO:0000256" key="5">
    <source>
        <dbReference type="ARBA" id="ARBA00022676"/>
    </source>
</evidence>
<comment type="catalytic activity">
    <reaction evidence="1 10">
        <text>Transfers a segment of a (1-&gt;4)-alpha-D-glucan to a new position in an acceptor, which may be glucose or a (1-&gt;4)-alpha-D-glucan.</text>
        <dbReference type="EC" id="2.4.1.25"/>
    </reaction>
</comment>
<evidence type="ECO:0000313" key="11">
    <source>
        <dbReference type="EMBL" id="MCC2243169.1"/>
    </source>
</evidence>
<evidence type="ECO:0000256" key="2">
    <source>
        <dbReference type="ARBA" id="ARBA00005684"/>
    </source>
</evidence>
<dbReference type="GO" id="GO:0005975">
    <property type="term" value="P:carbohydrate metabolic process"/>
    <property type="evidence" value="ECO:0007669"/>
    <property type="project" value="InterPro"/>
</dbReference>
<dbReference type="GO" id="GO:0004134">
    <property type="term" value="F:4-alpha-glucanotransferase activity"/>
    <property type="evidence" value="ECO:0007669"/>
    <property type="project" value="UniProtKB-EC"/>
</dbReference>
<dbReference type="NCBIfam" id="TIGR00217">
    <property type="entry name" value="malQ"/>
    <property type="match status" value="1"/>
</dbReference>
<dbReference type="Pfam" id="PF02446">
    <property type="entry name" value="Glyco_hydro_77"/>
    <property type="match status" value="1"/>
</dbReference>
<keyword evidence="7 10" id="KW-0119">Carbohydrate metabolism</keyword>
<evidence type="ECO:0000313" key="12">
    <source>
        <dbReference type="Proteomes" id="UP001198893"/>
    </source>
</evidence>
<dbReference type="PANTHER" id="PTHR32438">
    <property type="entry name" value="4-ALPHA-GLUCANOTRANSFERASE DPE1, CHLOROPLASTIC/AMYLOPLASTIC"/>
    <property type="match status" value="1"/>
</dbReference>
<evidence type="ECO:0000256" key="4">
    <source>
        <dbReference type="ARBA" id="ARBA00020295"/>
    </source>
</evidence>
<keyword evidence="5 10" id="KW-0328">Glycosyltransferase</keyword>
<evidence type="ECO:0000256" key="1">
    <source>
        <dbReference type="ARBA" id="ARBA00000439"/>
    </source>
</evidence>
<evidence type="ECO:0000256" key="8">
    <source>
        <dbReference type="ARBA" id="ARBA00031423"/>
    </source>
</evidence>
<evidence type="ECO:0000256" key="7">
    <source>
        <dbReference type="ARBA" id="ARBA00023277"/>
    </source>
</evidence>
<dbReference type="InterPro" id="IPR017853">
    <property type="entry name" value="GH"/>
</dbReference>
<organism evidence="11 12">
    <name type="scientific">Roseburia amylophila</name>
    <dbReference type="NCBI Taxonomy" id="2981794"/>
    <lineage>
        <taxon>Bacteria</taxon>
        <taxon>Bacillati</taxon>
        <taxon>Bacillota</taxon>
        <taxon>Clostridia</taxon>
        <taxon>Lachnospirales</taxon>
        <taxon>Lachnospiraceae</taxon>
        <taxon>Roseburia</taxon>
    </lineage>
</organism>
<keyword evidence="6 10" id="KW-0808">Transferase</keyword>
<evidence type="ECO:0000256" key="3">
    <source>
        <dbReference type="ARBA" id="ARBA00012560"/>
    </source>
</evidence>
<proteinExistence type="inferred from homology"/>